<sequence length="329" mass="36409">MGVNSCLGFKSWLGSHTYRAHHRWGKDGRWIAADLYLEHLNLLVKRIYVAQGNGVTIEYIMQKGLACIEAFGCVSHTVATFFGDPDRRRQSKEIAFEHDMMVLIQEMEKHHLHYGYGANFVPVMPKTGKGKMGAKTPKVLNQPKSSVIDVWVAGAQAWSDGKWNSFLETSSYDPAAILPVQNRQSKTLNPKVTEDMQLGCLPNELYINSFRNGKAACLKASQSSLEMVFPSGTNSDGSAAEMTADDAVVEVDIADAGRLGTSGCGARGNRKSFANVADDVVVVGMAELAATREWRMLVQIQNCPGKVKGRSTREFEQFHRESETFKRLL</sequence>
<dbReference type="Pfam" id="PF20231">
    <property type="entry name" value="DUF6589"/>
    <property type="match status" value="1"/>
</dbReference>
<dbReference type="InterPro" id="IPR046496">
    <property type="entry name" value="DUF6589"/>
</dbReference>
<dbReference type="AlphaFoldDB" id="A0A5C3KCF5"/>
<keyword evidence="3" id="KW-1185">Reference proteome</keyword>
<dbReference type="OrthoDB" id="3057713at2759"/>
<evidence type="ECO:0000259" key="1">
    <source>
        <dbReference type="Pfam" id="PF20231"/>
    </source>
</evidence>
<proteinExistence type="predicted"/>
<organism evidence="2 3">
    <name type="scientific">Coprinopsis marcescibilis</name>
    <name type="common">Agaric fungus</name>
    <name type="synonym">Psathyrella marcescibilis</name>
    <dbReference type="NCBI Taxonomy" id="230819"/>
    <lineage>
        <taxon>Eukaryota</taxon>
        <taxon>Fungi</taxon>
        <taxon>Dikarya</taxon>
        <taxon>Basidiomycota</taxon>
        <taxon>Agaricomycotina</taxon>
        <taxon>Agaricomycetes</taxon>
        <taxon>Agaricomycetidae</taxon>
        <taxon>Agaricales</taxon>
        <taxon>Agaricineae</taxon>
        <taxon>Psathyrellaceae</taxon>
        <taxon>Coprinopsis</taxon>
    </lineage>
</organism>
<dbReference type="Proteomes" id="UP000307440">
    <property type="component" value="Unassembled WGS sequence"/>
</dbReference>
<gene>
    <name evidence="2" type="ORF">FA15DRAFT_733973</name>
</gene>
<name>A0A5C3KCF5_COPMA</name>
<accession>A0A5C3KCF5</accession>
<evidence type="ECO:0000313" key="2">
    <source>
        <dbReference type="EMBL" id="TFK17641.1"/>
    </source>
</evidence>
<reference evidence="2 3" key="1">
    <citation type="journal article" date="2019" name="Nat. Ecol. Evol.">
        <title>Megaphylogeny resolves global patterns of mushroom evolution.</title>
        <authorList>
            <person name="Varga T."/>
            <person name="Krizsan K."/>
            <person name="Foldi C."/>
            <person name="Dima B."/>
            <person name="Sanchez-Garcia M."/>
            <person name="Sanchez-Ramirez S."/>
            <person name="Szollosi G.J."/>
            <person name="Szarkandi J.G."/>
            <person name="Papp V."/>
            <person name="Albert L."/>
            <person name="Andreopoulos W."/>
            <person name="Angelini C."/>
            <person name="Antonin V."/>
            <person name="Barry K.W."/>
            <person name="Bougher N.L."/>
            <person name="Buchanan P."/>
            <person name="Buyck B."/>
            <person name="Bense V."/>
            <person name="Catcheside P."/>
            <person name="Chovatia M."/>
            <person name="Cooper J."/>
            <person name="Damon W."/>
            <person name="Desjardin D."/>
            <person name="Finy P."/>
            <person name="Geml J."/>
            <person name="Haridas S."/>
            <person name="Hughes K."/>
            <person name="Justo A."/>
            <person name="Karasinski D."/>
            <person name="Kautmanova I."/>
            <person name="Kiss B."/>
            <person name="Kocsube S."/>
            <person name="Kotiranta H."/>
            <person name="LaButti K.M."/>
            <person name="Lechner B.E."/>
            <person name="Liimatainen K."/>
            <person name="Lipzen A."/>
            <person name="Lukacs Z."/>
            <person name="Mihaltcheva S."/>
            <person name="Morgado L.N."/>
            <person name="Niskanen T."/>
            <person name="Noordeloos M.E."/>
            <person name="Ohm R.A."/>
            <person name="Ortiz-Santana B."/>
            <person name="Ovrebo C."/>
            <person name="Racz N."/>
            <person name="Riley R."/>
            <person name="Savchenko A."/>
            <person name="Shiryaev A."/>
            <person name="Soop K."/>
            <person name="Spirin V."/>
            <person name="Szebenyi C."/>
            <person name="Tomsovsky M."/>
            <person name="Tulloss R.E."/>
            <person name="Uehling J."/>
            <person name="Grigoriev I.V."/>
            <person name="Vagvolgyi C."/>
            <person name="Papp T."/>
            <person name="Martin F.M."/>
            <person name="Miettinen O."/>
            <person name="Hibbett D.S."/>
            <person name="Nagy L.G."/>
        </authorList>
    </citation>
    <scope>NUCLEOTIDE SEQUENCE [LARGE SCALE GENOMIC DNA]</scope>
    <source>
        <strain evidence="2 3">CBS 121175</strain>
    </source>
</reference>
<protein>
    <recommendedName>
        <fullName evidence="1">DUF6589 domain-containing protein</fullName>
    </recommendedName>
</protein>
<feature type="domain" description="DUF6589" evidence="1">
    <location>
        <begin position="24"/>
        <end position="89"/>
    </location>
</feature>
<evidence type="ECO:0000313" key="3">
    <source>
        <dbReference type="Proteomes" id="UP000307440"/>
    </source>
</evidence>
<dbReference type="EMBL" id="ML210481">
    <property type="protein sequence ID" value="TFK17641.1"/>
    <property type="molecule type" value="Genomic_DNA"/>
</dbReference>